<protein>
    <submittedName>
        <fullName evidence="3">Uncharacterized protein</fullName>
    </submittedName>
</protein>
<feature type="non-terminal residue" evidence="3">
    <location>
        <position position="1"/>
    </location>
</feature>
<dbReference type="GO" id="GO:0090482">
    <property type="term" value="F:vitamin transmembrane transporter activity"/>
    <property type="evidence" value="ECO:0007669"/>
    <property type="project" value="InterPro"/>
</dbReference>
<feature type="non-terminal residue" evidence="3">
    <location>
        <position position="39"/>
    </location>
</feature>
<accession>D2HCS7</accession>
<dbReference type="Pfam" id="PF01770">
    <property type="entry name" value="Folate_carrier"/>
    <property type="match status" value="1"/>
</dbReference>
<comment type="similarity">
    <text evidence="1">Belongs to the reduced folate carrier (RFC) transporter (TC 2.A.48) family.</text>
</comment>
<dbReference type="GO" id="GO:0016020">
    <property type="term" value="C:membrane"/>
    <property type="evidence" value="ECO:0007669"/>
    <property type="project" value="InterPro"/>
</dbReference>
<evidence type="ECO:0000313" key="3">
    <source>
        <dbReference type="EMBL" id="EFB17908.1"/>
    </source>
</evidence>
<dbReference type="InParanoid" id="D2HCS7"/>
<organism evidence="3">
    <name type="scientific">Ailuropoda melanoleuca</name>
    <name type="common">Giant panda</name>
    <dbReference type="NCBI Taxonomy" id="9646"/>
    <lineage>
        <taxon>Eukaryota</taxon>
        <taxon>Metazoa</taxon>
        <taxon>Chordata</taxon>
        <taxon>Craniata</taxon>
        <taxon>Vertebrata</taxon>
        <taxon>Euteleostomi</taxon>
        <taxon>Mammalia</taxon>
        <taxon>Eutheria</taxon>
        <taxon>Laurasiatheria</taxon>
        <taxon>Carnivora</taxon>
        <taxon>Caniformia</taxon>
        <taxon>Ursidae</taxon>
        <taxon>Ailuropoda</taxon>
    </lineage>
</organism>
<dbReference type="InterPro" id="IPR002666">
    <property type="entry name" value="Folate_carrier"/>
</dbReference>
<name>D2HCS7_AILME</name>
<gene>
    <name evidence="3" type="ORF">PANDA_008416</name>
</gene>
<sequence length="39" mass="4158">VERYALVFGINTFIALVIQTVVTVAVVDNQGLGLPVSIQ</sequence>
<keyword evidence="2" id="KW-0472">Membrane</keyword>
<keyword evidence="2" id="KW-1133">Transmembrane helix</keyword>
<dbReference type="EMBL" id="GL192697">
    <property type="protein sequence ID" value="EFB17908.1"/>
    <property type="molecule type" value="Genomic_DNA"/>
</dbReference>
<evidence type="ECO:0000256" key="2">
    <source>
        <dbReference type="SAM" id="Phobius"/>
    </source>
</evidence>
<reference evidence="3" key="1">
    <citation type="journal article" date="2010" name="Nature">
        <title>The sequence and de novo assembly of the giant panda genome.</title>
        <authorList>
            <person name="Li R."/>
            <person name="Fan W."/>
            <person name="Tian G."/>
            <person name="Zhu H."/>
            <person name="He L."/>
            <person name="Cai J."/>
            <person name="Huang Q."/>
            <person name="Cai Q."/>
            <person name="Li B."/>
            <person name="Bai Y."/>
            <person name="Zhang Z."/>
            <person name="Zhang Y."/>
            <person name="Wang W."/>
            <person name="Li J."/>
            <person name="Wei F."/>
            <person name="Li H."/>
            <person name="Jian M."/>
            <person name="Li J."/>
            <person name="Zhang Z."/>
            <person name="Nielsen R."/>
            <person name="Li D."/>
            <person name="Gu W."/>
            <person name="Yang Z."/>
            <person name="Xuan Z."/>
            <person name="Ryder O.A."/>
            <person name="Leung F.C."/>
            <person name="Zhou Y."/>
            <person name="Cao J."/>
            <person name="Sun X."/>
            <person name="Fu Y."/>
            <person name="Fang X."/>
            <person name="Guo X."/>
            <person name="Wang B."/>
            <person name="Hou R."/>
            <person name="Shen F."/>
            <person name="Mu B."/>
            <person name="Ni P."/>
            <person name="Lin R."/>
            <person name="Qian W."/>
            <person name="Wang G."/>
            <person name="Yu C."/>
            <person name="Nie W."/>
            <person name="Wang J."/>
            <person name="Wu Z."/>
            <person name="Liang H."/>
            <person name="Min J."/>
            <person name="Wu Q."/>
            <person name="Cheng S."/>
            <person name="Ruan J."/>
            <person name="Wang M."/>
            <person name="Shi Z."/>
            <person name="Wen M."/>
            <person name="Liu B."/>
            <person name="Ren X."/>
            <person name="Zheng H."/>
            <person name="Dong D."/>
            <person name="Cook K."/>
            <person name="Shan G."/>
            <person name="Zhang H."/>
            <person name="Kosiol C."/>
            <person name="Xie X."/>
            <person name="Lu Z."/>
            <person name="Zheng H."/>
            <person name="Li Y."/>
            <person name="Steiner C.C."/>
            <person name="Lam T.T."/>
            <person name="Lin S."/>
            <person name="Zhang Q."/>
            <person name="Li G."/>
            <person name="Tian J."/>
            <person name="Gong T."/>
            <person name="Liu H."/>
            <person name="Zhang D."/>
            <person name="Fang L."/>
            <person name="Ye C."/>
            <person name="Zhang J."/>
            <person name="Hu W."/>
            <person name="Xu A."/>
            <person name="Ren Y."/>
            <person name="Zhang G."/>
            <person name="Bruford M.W."/>
            <person name="Li Q."/>
            <person name="Ma L."/>
            <person name="Guo Y."/>
            <person name="An N."/>
            <person name="Hu Y."/>
            <person name="Zheng Y."/>
            <person name="Shi Y."/>
            <person name="Li Z."/>
            <person name="Liu Q."/>
            <person name="Chen Y."/>
            <person name="Zhao J."/>
            <person name="Qu N."/>
            <person name="Zhao S."/>
            <person name="Tian F."/>
            <person name="Wang X."/>
            <person name="Wang H."/>
            <person name="Xu L."/>
            <person name="Liu X."/>
            <person name="Vinar T."/>
            <person name="Wang Y."/>
            <person name="Lam T.W."/>
            <person name="Yiu S.M."/>
            <person name="Liu S."/>
            <person name="Zhang H."/>
            <person name="Li D."/>
            <person name="Huang Y."/>
            <person name="Wang X."/>
            <person name="Yang G."/>
            <person name="Jiang Z."/>
            <person name="Wang J."/>
            <person name="Qin N."/>
            <person name="Li L."/>
            <person name="Li J."/>
            <person name="Bolund L."/>
            <person name="Kristiansen K."/>
            <person name="Wong G.K."/>
            <person name="Olson M."/>
            <person name="Zhang X."/>
            <person name="Li S."/>
            <person name="Yang H."/>
            <person name="Wang J."/>
            <person name="Wang J."/>
        </authorList>
    </citation>
    <scope>NUCLEOTIDE SEQUENCE [LARGE SCALE GENOMIC DNA]</scope>
</reference>
<dbReference type="AlphaFoldDB" id="D2HCS7"/>
<keyword evidence="2" id="KW-0812">Transmembrane</keyword>
<proteinExistence type="inferred from homology"/>
<evidence type="ECO:0000256" key="1">
    <source>
        <dbReference type="ARBA" id="ARBA00005773"/>
    </source>
</evidence>
<feature type="transmembrane region" description="Helical" evidence="2">
    <location>
        <begin position="6"/>
        <end position="27"/>
    </location>
</feature>